<feature type="region of interest" description="Disordered" evidence="1">
    <location>
        <begin position="420"/>
        <end position="456"/>
    </location>
</feature>
<dbReference type="AlphaFoldDB" id="A0A8H3F585"/>
<dbReference type="InterPro" id="IPR015915">
    <property type="entry name" value="Kelch-typ_b-propeller"/>
</dbReference>
<accession>A0A8H3F585</accession>
<evidence type="ECO:0000256" key="1">
    <source>
        <dbReference type="SAM" id="MobiDB-lite"/>
    </source>
</evidence>
<dbReference type="PANTHER" id="PTHR46063:SF1">
    <property type="entry name" value="KELCH DOMAIN-CONTAINING PROTEIN 4"/>
    <property type="match status" value="1"/>
</dbReference>
<feature type="domain" description="DUF4110" evidence="2">
    <location>
        <begin position="578"/>
        <end position="666"/>
    </location>
</feature>
<dbReference type="Pfam" id="PF24681">
    <property type="entry name" value="Kelch_KLHDC2_KLHL20_DRC7"/>
    <property type="match status" value="1"/>
</dbReference>
<feature type="region of interest" description="Disordered" evidence="1">
    <location>
        <begin position="658"/>
        <end position="678"/>
    </location>
</feature>
<feature type="compositionally biased region" description="Acidic residues" evidence="1">
    <location>
        <begin position="521"/>
        <end position="545"/>
    </location>
</feature>
<dbReference type="InterPro" id="IPR052588">
    <property type="entry name" value="Kelch_domain_protein"/>
</dbReference>
<dbReference type="EMBL" id="CAJPDQ010000009">
    <property type="protein sequence ID" value="CAF9914556.1"/>
    <property type="molecule type" value="Genomic_DNA"/>
</dbReference>
<protein>
    <recommendedName>
        <fullName evidence="2">DUF4110 domain-containing protein</fullName>
    </recommendedName>
</protein>
<feature type="region of interest" description="Disordered" evidence="1">
    <location>
        <begin position="385"/>
        <end position="406"/>
    </location>
</feature>
<gene>
    <name evidence="3" type="ORF">GOMPHAMPRED_008192</name>
</gene>
<feature type="region of interest" description="Disordered" evidence="1">
    <location>
        <begin position="297"/>
        <end position="329"/>
    </location>
</feature>
<dbReference type="Pfam" id="PF13422">
    <property type="entry name" value="DUF4110"/>
    <property type="match status" value="1"/>
</dbReference>
<evidence type="ECO:0000259" key="2">
    <source>
        <dbReference type="Pfam" id="PF13422"/>
    </source>
</evidence>
<dbReference type="SUPFAM" id="SSF117281">
    <property type="entry name" value="Kelch motif"/>
    <property type="match status" value="1"/>
</dbReference>
<feature type="compositionally biased region" description="Low complexity" evidence="1">
    <location>
        <begin position="420"/>
        <end position="432"/>
    </location>
</feature>
<dbReference type="Gene3D" id="2.120.10.80">
    <property type="entry name" value="Kelch-type beta propeller"/>
    <property type="match status" value="2"/>
</dbReference>
<organism evidence="3 4">
    <name type="scientific">Gomphillus americanus</name>
    <dbReference type="NCBI Taxonomy" id="1940652"/>
    <lineage>
        <taxon>Eukaryota</taxon>
        <taxon>Fungi</taxon>
        <taxon>Dikarya</taxon>
        <taxon>Ascomycota</taxon>
        <taxon>Pezizomycotina</taxon>
        <taxon>Lecanoromycetes</taxon>
        <taxon>OSLEUM clade</taxon>
        <taxon>Ostropomycetidae</taxon>
        <taxon>Ostropales</taxon>
        <taxon>Graphidaceae</taxon>
        <taxon>Gomphilloideae</taxon>
        <taxon>Gomphillus</taxon>
    </lineage>
</organism>
<feature type="region of interest" description="Disordered" evidence="1">
    <location>
        <begin position="1"/>
        <end position="45"/>
    </location>
</feature>
<dbReference type="OrthoDB" id="4447at2759"/>
<evidence type="ECO:0000313" key="4">
    <source>
        <dbReference type="Proteomes" id="UP000664169"/>
    </source>
</evidence>
<name>A0A8H3F585_9LECA</name>
<dbReference type="InterPro" id="IPR025183">
    <property type="entry name" value="DUF4110"/>
</dbReference>
<dbReference type="PANTHER" id="PTHR46063">
    <property type="entry name" value="KELCH DOMAIN-CONTAINING PROTEIN"/>
    <property type="match status" value="1"/>
</dbReference>
<keyword evidence="4" id="KW-1185">Reference proteome</keyword>
<feature type="region of interest" description="Disordered" evidence="1">
    <location>
        <begin position="510"/>
        <end position="590"/>
    </location>
</feature>
<feature type="compositionally biased region" description="Basic and acidic residues" evidence="1">
    <location>
        <begin position="1"/>
        <end position="15"/>
    </location>
</feature>
<reference evidence="3" key="1">
    <citation type="submission" date="2021-03" db="EMBL/GenBank/DDBJ databases">
        <authorList>
            <person name="Tagirdzhanova G."/>
        </authorList>
    </citation>
    <scope>NUCLEOTIDE SEQUENCE</scope>
</reference>
<dbReference type="Proteomes" id="UP000664169">
    <property type="component" value="Unassembled WGS sequence"/>
</dbReference>
<proteinExistence type="predicted"/>
<comment type="caution">
    <text evidence="3">The sequence shown here is derived from an EMBL/GenBank/DDBJ whole genome shotgun (WGS) entry which is preliminary data.</text>
</comment>
<sequence length="678" mass="76464">MAKKDTKAKAAEKKAAKASRQAKKTDKKEKKTKAKSKGDNGSDEDVDLEAVLADYAKQQEQFLKVTEVATEPPSARSSAALVASPSNSNELFLFGGEYFNGALATFYNDMYIYQINKAEWRRITSPNSPLPRSGHAWTRGGNAGGIWLFGGEFSSPKQGTFYHYNDFWRLDPITREWNRIENKSKGPPARSGHRLTYFKNYILLWGGFQDTSQSTKYLQDLWLYDTQNYIWHSPTLPPTSQKPDARSSFSFLPHEAGAVLFGGYSRVKSTATAGGSKSIAKRQVLKPMIHQDTWFLRITPPPPEATSNTPPAVRWERRKKPANSPNPARVGATMAYHKSRGICFGGVHDVEESEEGIESEFFDTLFAWNIDRNRFFPLTLRRARASNKKPVQQERGGRRGRGKADEEELLRNLALLETTGTLDSSDTNLTDTMDIDKPEDPEEDEPAKTEQPVLNTMPRARFNAQLAVQDDILYIFGGTYENGDQEITFDEMHAIDLGRLDGVRQIFHREPENWQGSAEVSSDEEEEEDDEQSDSDSDLSSDEEDEKSRRPDTPMTELSSPPPDLEPDTTEEPIPLPKIQDNNPYPRPFESLRDFYARTSIEWQEIVLERLQERGDDAGATTVKGLKKAGFERAEERWWDLREEIMALEDEQEQAGISEVVNLGEKGGGNAAGAGRRR</sequence>
<evidence type="ECO:0000313" key="3">
    <source>
        <dbReference type="EMBL" id="CAF9914556.1"/>
    </source>
</evidence>